<keyword evidence="3" id="KW-0813">Transport</keyword>
<feature type="transmembrane region" description="Helical" evidence="7">
    <location>
        <begin position="537"/>
        <end position="566"/>
    </location>
</feature>
<feature type="transmembrane region" description="Helical" evidence="7">
    <location>
        <begin position="444"/>
        <end position="469"/>
    </location>
</feature>
<sequence>MSADASSSTSAFVTTLIFNGVLGAVFLLGFLTLRARCRRVYEPRTLDDVAALAEDARVAPVPAGYLRWLPHLLAKPRAFVMQHAGLDGYFYLRYLGVAGACSVLAAALLFPVLLPVNITNGNGLQGFEIMSFANVRDHNRFYAHVFCSWIVFALVCYLLYRELYHYVLVRHAAMTTPLYDGLLSSRTVVVTELAPELSTEGEFERLYPAIHRVSYAYDLRELDAKVEERRGEAKRLEGALNGVLRTAVKTARKAAAKSGEPEGTEGLPVSAANATETSLDRYVPRDKQPRHRLGPWWKPPLAKWFGRTKVFTVDHCEERIAALNTEIAPLQQRWENNDKHPSVFLQFDTQLEAQECFQSLDAVVGSKRFGKKFIGTTPHDIQWGNMSLSKRERQAKRILANCFLTLLIVFWAIPVAVVGCISNVNFLTEKLHFLRFINNLPNFLMGLITGILPTVALAVLMSLVAPIIAAVGNRSGCVTFEETSLYVQQWYYAFQVVHTFIVVTLASSASATVEAIIRDPSSAMTLLAANLPKASNFYIVFFLLLGLTTPAGNLFQIVGLVLSRVMRLLDSSPRDKWTRYNTLSEPNYGVMYPALQVMAVVMFCYAIISPIILLFTSFAFATLYIANLYCLIYVSGLPKNDLLGKNYPHALFQLFLGLYLAQVCLLGLFIMAKAWGPLVLECVCLAATALFHIYLKRKFLPVLDIVPISAIRYAQGNRYAHYPYRDEGLYETRALAAKLKEQHDADATGGIIRPATRPELERADLIPSGTDSSESDEALQLQKDEKQVQMARIASGATDTTSRHASTFVADDEEFKKLHYSDIDPALIRGSGKEGTGVRMKRLESLGTVVEGDVGDTIMDPEALKRNAGEGQDAQGALKNTTVFQRVLLFFQPWECYKFGDIRMRLPPGMNSTISYDVEYLKMAYTDDSVHDAEPVIWIARDPMGVSTQLIKDATAAGVDVRDEGAGFDEKSRCVFLDNPPDYAPPTKL</sequence>
<gene>
    <name evidence="12" type="ORF">DAKH74_019170</name>
</gene>
<dbReference type="InterPro" id="IPR027815">
    <property type="entry name" value="CSC1/OSCA1-like_cyt"/>
</dbReference>
<dbReference type="Pfam" id="PF02714">
    <property type="entry name" value="RSN1_7TM"/>
    <property type="match status" value="1"/>
</dbReference>
<feature type="transmembrane region" description="Helical" evidence="7">
    <location>
        <begin position="614"/>
        <end position="638"/>
    </location>
</feature>
<dbReference type="InterPro" id="IPR003864">
    <property type="entry name" value="CSC1/OSCA1-like_7TM"/>
</dbReference>
<keyword evidence="6 7" id="KW-0472">Membrane</keyword>
<feature type="transmembrane region" description="Helical" evidence="7">
    <location>
        <begin position="91"/>
        <end position="114"/>
    </location>
</feature>
<dbReference type="AlphaFoldDB" id="A0AAV5RXC7"/>
<feature type="transmembrane region" description="Helical" evidence="7">
    <location>
        <begin position="587"/>
        <end position="608"/>
    </location>
</feature>
<comment type="similarity">
    <text evidence="2">Belongs to the CSC1 (TC 1.A.17) family.</text>
</comment>
<dbReference type="PANTHER" id="PTHR13018:SF139">
    <property type="entry name" value="PHOSPHATE METABOLISM PROTEIN 7"/>
    <property type="match status" value="1"/>
</dbReference>
<keyword evidence="4 7" id="KW-0812">Transmembrane</keyword>
<feature type="domain" description="CSC1/OSCA1-like cytosolic" evidence="11">
    <location>
        <begin position="185"/>
        <end position="385"/>
    </location>
</feature>
<dbReference type="GO" id="GO:0005886">
    <property type="term" value="C:plasma membrane"/>
    <property type="evidence" value="ECO:0007669"/>
    <property type="project" value="TreeGrafter"/>
</dbReference>
<evidence type="ECO:0000313" key="13">
    <source>
        <dbReference type="Proteomes" id="UP001377567"/>
    </source>
</evidence>
<dbReference type="GO" id="GO:0005227">
    <property type="term" value="F:calcium-activated cation channel activity"/>
    <property type="evidence" value="ECO:0007669"/>
    <property type="project" value="InterPro"/>
</dbReference>
<feature type="transmembrane region" description="Helical" evidence="7">
    <location>
        <begin position="141"/>
        <end position="160"/>
    </location>
</feature>
<evidence type="ECO:0000259" key="10">
    <source>
        <dbReference type="Pfam" id="PF13967"/>
    </source>
</evidence>
<comment type="caution">
    <text evidence="12">The sequence shown here is derived from an EMBL/GenBank/DDBJ whole genome shotgun (WGS) entry which is preliminary data.</text>
</comment>
<evidence type="ECO:0000256" key="7">
    <source>
        <dbReference type="SAM" id="Phobius"/>
    </source>
</evidence>
<protein>
    <submittedName>
        <fullName evidence="12">Phm7 protein</fullName>
    </submittedName>
</protein>
<proteinExistence type="inferred from homology"/>
<evidence type="ECO:0000256" key="3">
    <source>
        <dbReference type="ARBA" id="ARBA00022448"/>
    </source>
</evidence>
<dbReference type="Pfam" id="PF13967">
    <property type="entry name" value="RSN1_TM"/>
    <property type="match status" value="1"/>
</dbReference>
<evidence type="ECO:0000313" key="12">
    <source>
        <dbReference type="EMBL" id="GMM55301.1"/>
    </source>
</evidence>
<feature type="domain" description="CSC1/OSCA1-like N-terminal transmembrane" evidence="10">
    <location>
        <begin position="11"/>
        <end position="162"/>
    </location>
</feature>
<dbReference type="Pfam" id="PF14703">
    <property type="entry name" value="PHM7_cyt"/>
    <property type="match status" value="1"/>
</dbReference>
<comment type="subcellular location">
    <subcellularLocation>
        <location evidence="1">Membrane</location>
        <topology evidence="1">Multi-pass membrane protein</topology>
    </subcellularLocation>
</comment>
<dbReference type="EMBL" id="BTGD01000005">
    <property type="protein sequence ID" value="GMM55301.1"/>
    <property type="molecule type" value="Genomic_DNA"/>
</dbReference>
<evidence type="ECO:0000259" key="9">
    <source>
        <dbReference type="Pfam" id="PF12621"/>
    </source>
</evidence>
<dbReference type="InterPro" id="IPR032880">
    <property type="entry name" value="CSC1/OSCA1-like_N"/>
</dbReference>
<feature type="transmembrane region" description="Helical" evidence="7">
    <location>
        <begin position="398"/>
        <end position="424"/>
    </location>
</feature>
<dbReference type="InterPro" id="IPR022257">
    <property type="entry name" value="PHM7_ext"/>
</dbReference>
<keyword evidence="13" id="KW-1185">Reference proteome</keyword>
<evidence type="ECO:0000256" key="2">
    <source>
        <dbReference type="ARBA" id="ARBA00007779"/>
    </source>
</evidence>
<evidence type="ECO:0000259" key="11">
    <source>
        <dbReference type="Pfam" id="PF14703"/>
    </source>
</evidence>
<dbReference type="Pfam" id="PF12621">
    <property type="entry name" value="PHM7_ext"/>
    <property type="match status" value="1"/>
</dbReference>
<feature type="transmembrane region" description="Helical" evidence="7">
    <location>
        <begin position="12"/>
        <end position="33"/>
    </location>
</feature>
<accession>A0AAV5RXC7</accession>
<evidence type="ECO:0000256" key="6">
    <source>
        <dbReference type="ARBA" id="ARBA00023136"/>
    </source>
</evidence>
<feature type="transmembrane region" description="Helical" evidence="7">
    <location>
        <begin position="650"/>
        <end position="672"/>
    </location>
</feature>
<name>A0AAV5RXC7_MAUHU</name>
<evidence type="ECO:0000256" key="5">
    <source>
        <dbReference type="ARBA" id="ARBA00022989"/>
    </source>
</evidence>
<organism evidence="12 13">
    <name type="scientific">Maudiozyma humilis</name>
    <name type="common">Sour dough yeast</name>
    <name type="synonym">Kazachstania humilis</name>
    <dbReference type="NCBI Taxonomy" id="51915"/>
    <lineage>
        <taxon>Eukaryota</taxon>
        <taxon>Fungi</taxon>
        <taxon>Dikarya</taxon>
        <taxon>Ascomycota</taxon>
        <taxon>Saccharomycotina</taxon>
        <taxon>Saccharomycetes</taxon>
        <taxon>Saccharomycetales</taxon>
        <taxon>Saccharomycetaceae</taxon>
        <taxon>Maudiozyma</taxon>
    </lineage>
</organism>
<reference evidence="12 13" key="1">
    <citation type="journal article" date="2023" name="Elife">
        <title>Identification of key yeast species and microbe-microbe interactions impacting larval growth of Drosophila in the wild.</title>
        <authorList>
            <person name="Mure A."/>
            <person name="Sugiura Y."/>
            <person name="Maeda R."/>
            <person name="Honda K."/>
            <person name="Sakurai N."/>
            <person name="Takahashi Y."/>
            <person name="Watada M."/>
            <person name="Katoh T."/>
            <person name="Gotoh A."/>
            <person name="Gotoh Y."/>
            <person name="Taniguchi I."/>
            <person name="Nakamura K."/>
            <person name="Hayashi T."/>
            <person name="Katayama T."/>
            <person name="Uemura T."/>
            <person name="Hattori Y."/>
        </authorList>
    </citation>
    <scope>NUCLEOTIDE SEQUENCE [LARGE SCALE GENOMIC DNA]</scope>
    <source>
        <strain evidence="12 13">KH-74</strain>
    </source>
</reference>
<feature type="transmembrane region" description="Helical" evidence="7">
    <location>
        <begin position="678"/>
        <end position="695"/>
    </location>
</feature>
<feature type="domain" description="CSC1/OSCA1-like 7TM region" evidence="8">
    <location>
        <begin position="396"/>
        <end position="669"/>
    </location>
</feature>
<evidence type="ECO:0000256" key="1">
    <source>
        <dbReference type="ARBA" id="ARBA00004141"/>
    </source>
</evidence>
<feature type="domain" description="10TM putative phosphate transporter extracellular tail" evidence="9">
    <location>
        <begin position="890"/>
        <end position="982"/>
    </location>
</feature>
<evidence type="ECO:0000256" key="4">
    <source>
        <dbReference type="ARBA" id="ARBA00022692"/>
    </source>
</evidence>
<keyword evidence="5 7" id="KW-1133">Transmembrane helix</keyword>
<dbReference type="Proteomes" id="UP001377567">
    <property type="component" value="Unassembled WGS sequence"/>
</dbReference>
<evidence type="ECO:0000259" key="8">
    <source>
        <dbReference type="Pfam" id="PF02714"/>
    </source>
</evidence>
<dbReference type="InterPro" id="IPR045122">
    <property type="entry name" value="Csc1-like"/>
</dbReference>
<dbReference type="PANTHER" id="PTHR13018">
    <property type="entry name" value="PROBABLE MEMBRANE PROTEIN DUF221-RELATED"/>
    <property type="match status" value="1"/>
</dbReference>